<evidence type="ECO:0000256" key="8">
    <source>
        <dbReference type="ARBA" id="ARBA00023136"/>
    </source>
</evidence>
<feature type="transmembrane region" description="Helical" evidence="9">
    <location>
        <begin position="930"/>
        <end position="954"/>
    </location>
</feature>
<dbReference type="GO" id="GO:0015562">
    <property type="term" value="F:efflux transmembrane transporter activity"/>
    <property type="evidence" value="ECO:0007669"/>
    <property type="project" value="InterPro"/>
</dbReference>
<dbReference type="PANTHER" id="PTHR32063">
    <property type="match status" value="1"/>
</dbReference>
<accession>A0A967AAP4</accession>
<dbReference type="SUPFAM" id="SSF82714">
    <property type="entry name" value="Multidrug efflux transporter AcrB TolC docking domain, DN and DC subdomains"/>
    <property type="match status" value="2"/>
</dbReference>
<feature type="transmembrane region" description="Helical" evidence="9">
    <location>
        <begin position="1008"/>
        <end position="1033"/>
    </location>
</feature>
<proteinExistence type="inferred from homology"/>
<feature type="transmembrane region" description="Helical" evidence="9">
    <location>
        <begin position="398"/>
        <end position="421"/>
    </location>
</feature>
<keyword evidence="8 9" id="KW-0472">Membrane</keyword>
<dbReference type="EMBL" id="JAANAS010000001">
    <property type="protein sequence ID" value="NGZ88742.1"/>
    <property type="molecule type" value="Genomic_DNA"/>
</dbReference>
<evidence type="ECO:0000256" key="6">
    <source>
        <dbReference type="ARBA" id="ARBA00022692"/>
    </source>
</evidence>
<feature type="transmembrane region" description="Helical" evidence="9">
    <location>
        <begin position="345"/>
        <end position="364"/>
    </location>
</feature>
<evidence type="ECO:0000256" key="4">
    <source>
        <dbReference type="ARBA" id="ARBA00022475"/>
    </source>
</evidence>
<dbReference type="InterPro" id="IPR001036">
    <property type="entry name" value="Acrflvin-R"/>
</dbReference>
<feature type="transmembrane region" description="Helical" evidence="9">
    <location>
        <begin position="974"/>
        <end position="996"/>
    </location>
</feature>
<evidence type="ECO:0000256" key="3">
    <source>
        <dbReference type="ARBA" id="ARBA00022448"/>
    </source>
</evidence>
<dbReference type="FunFam" id="1.20.1640.10:FF:000001">
    <property type="entry name" value="Efflux pump membrane transporter"/>
    <property type="match status" value="1"/>
</dbReference>
<sequence>MKEQKDIFFVRRPIVAIVISLFMVIVGGASILGLAVEQYPDITPPVVRVSTLFSGANSTTVESSVATPLEQQLNGVENMLYMKSTNANDGSMSLEITFDLGTDPDMNTVFSQARVATATPKLPEQVKRIGVTTKKTMSSILMLLSITSPNETYDGDFLGNYSLINIQDELARIKGVGRVQVLGASDYSMRIWVKPDRLAKLNIAVPEIVKAIQQQNVVAPAGKFGAEPAPEGTDFTYTVRLPEQLIDESEFENIVIRTSEDGSQIRMKDIAEIKLGNENYDSFSRTNGKASAAIAIYQSPGTNAVTLAKEVNQVMDKLASSFPEDVAYDVSLDATEPIVAGINEIIETLVIALILVILVVYLFIQDWRATLIPTLAIPVSLVAAFMFFPLLGFTINSLSLLGLVLAIGIVVDDAIVVVEAVQVNIEKGMNPKAATSAAMKEVTGPIIATTLVMVAVFIPVAAMAGITGKLYQQFAITIAVSVVFSSINALSLSPALCSLLMKKPTENKGLLGRFFKSFNSFFDKSTRSYGNATSAIAKKLTRGVIYLLITVVAAGFLGKLVPGGFLPEEDQGYYFVNVQLPDAASTQRTDAVVQKIEDQLMQEADIDYVTSVTGYSVLSGAMIPNSAFLFVKLKNWDDRELGVNDIIKRTNKGLTSTIIEAQAFAFGPPAIPGLGNGSGFSLMIQDKSGNKPSYLAEETYKFISEAQKRPEIASAFTTFQANVPQRRIILDNDKILKADVAIGDVYNTFAAFLGGVYVNDFSKYGRLYKAYVQAEPEYRQDEDNLNLFFVQNKKGVSIPLANFVKVVPDAGPDYTVRFNMLRAAEVTGAPAAGYSSKQALDALEEVAELSLPSNLTYSWNAMSYQEKKSSGQLSIIFSFSLLFVFLILAAQYESWSMPLAILLGTPFALMGAFMFLYIARFFSDSYMTNIFAQISLVMLIAMAAKNAILIVEFAKIKFDEGLSLFDAAVEAAKLRFRPILMTTFSFLLGVLPLILASGAGAEARKVMGVALLGGMGVATIIGVLLYPMLFVLIGKLAGFENDRKIEPKSK</sequence>
<dbReference type="InterPro" id="IPR000731">
    <property type="entry name" value="SSD"/>
</dbReference>
<evidence type="ECO:0000256" key="2">
    <source>
        <dbReference type="ARBA" id="ARBA00010942"/>
    </source>
</evidence>
<dbReference type="Gene3D" id="3.30.70.1440">
    <property type="entry name" value="Multidrug efflux transporter AcrB pore domain"/>
    <property type="match status" value="1"/>
</dbReference>
<keyword evidence="5" id="KW-0997">Cell inner membrane</keyword>
<dbReference type="PANTHER" id="PTHR32063:SF11">
    <property type="entry name" value="CATION OR DRUG EFFLUX SYSTEM PROTEIN"/>
    <property type="match status" value="1"/>
</dbReference>
<comment type="similarity">
    <text evidence="2">Belongs to the resistance-nodulation-cell division (RND) (TC 2.A.6) family.</text>
</comment>
<dbReference type="Pfam" id="PF00873">
    <property type="entry name" value="ACR_tran"/>
    <property type="match status" value="1"/>
</dbReference>
<evidence type="ECO:0000256" key="9">
    <source>
        <dbReference type="SAM" id="Phobius"/>
    </source>
</evidence>
<evidence type="ECO:0000313" key="12">
    <source>
        <dbReference type="Proteomes" id="UP000643701"/>
    </source>
</evidence>
<dbReference type="Gene3D" id="3.30.70.1430">
    <property type="entry name" value="Multidrug efflux transporter AcrB pore domain"/>
    <property type="match status" value="2"/>
</dbReference>
<dbReference type="Gene3D" id="3.30.2090.10">
    <property type="entry name" value="Multidrug efflux transporter AcrB TolC docking domain, DN and DC subdomains"/>
    <property type="match status" value="2"/>
</dbReference>
<dbReference type="Proteomes" id="UP000643701">
    <property type="component" value="Unassembled WGS sequence"/>
</dbReference>
<evidence type="ECO:0000256" key="5">
    <source>
        <dbReference type="ARBA" id="ARBA00022519"/>
    </source>
</evidence>
<keyword evidence="3" id="KW-0813">Transport</keyword>
<name>A0A967AAP4_9FLAO</name>
<feature type="transmembrane region" description="Helical" evidence="9">
    <location>
        <begin position="608"/>
        <end position="631"/>
    </location>
</feature>
<dbReference type="GO" id="GO:0009636">
    <property type="term" value="P:response to toxic substance"/>
    <property type="evidence" value="ECO:0007669"/>
    <property type="project" value="UniProtKB-ARBA"/>
</dbReference>
<feature type="transmembrane region" description="Helical" evidence="9">
    <location>
        <begin position="544"/>
        <end position="565"/>
    </location>
</feature>
<dbReference type="Gene3D" id="1.20.1640.10">
    <property type="entry name" value="Multidrug efflux transporter AcrB transmembrane domain"/>
    <property type="match status" value="2"/>
</dbReference>
<dbReference type="RefSeq" id="WP_166399008.1">
    <property type="nucleotide sequence ID" value="NZ_JAANAS010000001.1"/>
</dbReference>
<comment type="subcellular location">
    <subcellularLocation>
        <location evidence="1">Cell inner membrane</location>
        <topology evidence="1">Multi-pass membrane protein</topology>
    </subcellularLocation>
</comment>
<organism evidence="11 12">
    <name type="scientific">Psychroflexus maritimus</name>
    <dbReference type="NCBI Taxonomy" id="2714865"/>
    <lineage>
        <taxon>Bacteria</taxon>
        <taxon>Pseudomonadati</taxon>
        <taxon>Bacteroidota</taxon>
        <taxon>Flavobacteriia</taxon>
        <taxon>Flavobacteriales</taxon>
        <taxon>Flavobacteriaceae</taxon>
        <taxon>Psychroflexus</taxon>
    </lineage>
</organism>
<gene>
    <name evidence="11" type="ORF">G7034_00565</name>
</gene>
<reference evidence="11" key="1">
    <citation type="submission" date="2020-03" db="EMBL/GenBank/DDBJ databases">
        <title>Psychroflexus Maritimus sp. nov., isolate from marine sediment.</title>
        <authorList>
            <person name="Zhong Y.-L."/>
        </authorList>
    </citation>
    <scope>NUCLEOTIDE SEQUENCE</scope>
    <source>
        <strain evidence="11">C1</strain>
    </source>
</reference>
<dbReference type="InterPro" id="IPR004764">
    <property type="entry name" value="MdtF-like"/>
</dbReference>
<dbReference type="SUPFAM" id="SSF82693">
    <property type="entry name" value="Multidrug efflux transporter AcrB pore domain, PN1, PN2, PC1 and PC2 subdomains"/>
    <property type="match status" value="4"/>
</dbReference>
<feature type="transmembrane region" description="Helical" evidence="9">
    <location>
        <begin position="12"/>
        <end position="36"/>
    </location>
</feature>
<keyword evidence="12" id="KW-1185">Reference proteome</keyword>
<dbReference type="GO" id="GO:0042910">
    <property type="term" value="F:xenobiotic transmembrane transporter activity"/>
    <property type="evidence" value="ECO:0007669"/>
    <property type="project" value="TreeGrafter"/>
</dbReference>
<feature type="transmembrane region" description="Helical" evidence="9">
    <location>
        <begin position="898"/>
        <end position="918"/>
    </location>
</feature>
<dbReference type="AlphaFoldDB" id="A0A967AAP4"/>
<feature type="transmembrane region" description="Helical" evidence="9">
    <location>
        <begin position="873"/>
        <end position="892"/>
    </location>
</feature>
<feature type="domain" description="SSD" evidence="10">
    <location>
        <begin position="375"/>
        <end position="499"/>
    </location>
</feature>
<feature type="transmembrane region" description="Helical" evidence="9">
    <location>
        <begin position="371"/>
        <end position="392"/>
    </location>
</feature>
<evidence type="ECO:0000256" key="7">
    <source>
        <dbReference type="ARBA" id="ARBA00022989"/>
    </source>
</evidence>
<keyword evidence="4" id="KW-1003">Cell membrane</keyword>
<comment type="caution">
    <text evidence="11">The sequence shown here is derived from an EMBL/GenBank/DDBJ whole genome shotgun (WGS) entry which is preliminary data.</text>
</comment>
<evidence type="ECO:0000259" key="10">
    <source>
        <dbReference type="PROSITE" id="PS50156"/>
    </source>
</evidence>
<dbReference type="NCBIfam" id="TIGR00915">
    <property type="entry name" value="2A0602"/>
    <property type="match status" value="1"/>
</dbReference>
<evidence type="ECO:0000256" key="1">
    <source>
        <dbReference type="ARBA" id="ARBA00004429"/>
    </source>
</evidence>
<keyword evidence="6 9" id="KW-0812">Transmembrane</keyword>
<feature type="transmembrane region" description="Helical" evidence="9">
    <location>
        <begin position="442"/>
        <end position="462"/>
    </location>
</feature>
<evidence type="ECO:0000313" key="11">
    <source>
        <dbReference type="EMBL" id="NGZ88742.1"/>
    </source>
</evidence>
<dbReference type="PRINTS" id="PR00702">
    <property type="entry name" value="ACRIFLAVINRP"/>
</dbReference>
<keyword evidence="7 9" id="KW-1133">Transmembrane helix</keyword>
<dbReference type="Gene3D" id="3.30.70.1320">
    <property type="entry name" value="Multidrug efflux transporter AcrB pore domain like"/>
    <property type="match status" value="1"/>
</dbReference>
<dbReference type="GO" id="GO:0005886">
    <property type="term" value="C:plasma membrane"/>
    <property type="evidence" value="ECO:0007669"/>
    <property type="project" value="UniProtKB-SubCell"/>
</dbReference>
<dbReference type="SUPFAM" id="SSF82866">
    <property type="entry name" value="Multidrug efflux transporter AcrB transmembrane domain"/>
    <property type="match status" value="2"/>
</dbReference>
<protein>
    <submittedName>
        <fullName evidence="11">Efflux RND transporter permease subunit</fullName>
    </submittedName>
</protein>
<dbReference type="PROSITE" id="PS50156">
    <property type="entry name" value="SSD"/>
    <property type="match status" value="1"/>
</dbReference>
<feature type="transmembrane region" description="Helical" evidence="9">
    <location>
        <begin position="474"/>
        <end position="501"/>
    </location>
</feature>
<dbReference type="InterPro" id="IPR027463">
    <property type="entry name" value="AcrB_DN_DC_subdom"/>
</dbReference>